<dbReference type="InterPro" id="IPR006445">
    <property type="entry name" value="Phage-assoc_HI1409"/>
</dbReference>
<feature type="domain" description="Anti-CBASS protein Acb1-like N-terminal" evidence="1">
    <location>
        <begin position="42"/>
        <end position="397"/>
    </location>
</feature>
<evidence type="ECO:0000313" key="3">
    <source>
        <dbReference type="Proteomes" id="UP001341444"/>
    </source>
</evidence>
<comment type="caution">
    <text evidence="2">The sequence shown here is derived from an EMBL/GenBank/DDBJ whole genome shotgun (WGS) entry which is preliminary data.</text>
</comment>
<evidence type="ECO:0000313" key="2">
    <source>
        <dbReference type="EMBL" id="MED1201962.1"/>
    </source>
</evidence>
<accession>A0ABU6MFB6</accession>
<reference evidence="2 3" key="1">
    <citation type="submission" date="2023-03" db="EMBL/GenBank/DDBJ databases">
        <title>Bacillus Genome Sequencing.</title>
        <authorList>
            <person name="Dunlap C."/>
        </authorList>
    </citation>
    <scope>NUCLEOTIDE SEQUENCE [LARGE SCALE GENOMIC DNA]</scope>
    <source>
        <strain evidence="2 3">B-23453</strain>
    </source>
</reference>
<dbReference type="RefSeq" id="WP_066264514.1">
    <property type="nucleotide sequence ID" value="NZ_JARMAB010000004.1"/>
</dbReference>
<protein>
    <submittedName>
        <fullName evidence="2">DUF1073 domain-containing protein</fullName>
    </submittedName>
</protein>
<organism evidence="2 3">
    <name type="scientific">Heyndrickxia acidicola</name>
    <dbReference type="NCBI Taxonomy" id="209389"/>
    <lineage>
        <taxon>Bacteria</taxon>
        <taxon>Bacillati</taxon>
        <taxon>Bacillota</taxon>
        <taxon>Bacilli</taxon>
        <taxon>Bacillales</taxon>
        <taxon>Bacillaceae</taxon>
        <taxon>Heyndrickxia</taxon>
    </lineage>
</organism>
<sequence>MNARQKAKMYKKDFLIGNGKGHGRDPLTTQKPHFRRRFPDEELTDLYATNAIVQNIIDIPAEDMTKNGFDLVMKDEKLKNAIMQKLRDLDVKNAFKKMKSYERLHGDGFISLGVTQRVPFTLDQPLDPRTLMSVDYIHPFSGMKVNEFILNDDMFSANFGRVEKFQVYRQNLTGYNIAGIMQADVHCSRLIHDQTRRLDDGYEYEYRGRSLIEPLYDIITIMDTSLWSVGQILYDFVFKIYKSEGINDMSTDEKYDLGMLMNFAFKTEAMGIIGENEELKKESTNVSGIKELLDFVWDYLSGAVRMPKSVIKGQEAGTITGAQYDIMNYYGRIAAMQENEMRPKLEHLVRLLLWSSAELGGRIDPDKIDWKLKFNPLWQLDSKTDSEIRLATAQADQIYMTNGVLTADEVRETRFGQFGLTNELKFNGDVADLDKMALDVYKAYRENH</sequence>
<dbReference type="InterPro" id="IPR024459">
    <property type="entry name" value="Acb1-like_N"/>
</dbReference>
<name>A0ABU6MFB6_9BACI</name>
<keyword evidence="3" id="KW-1185">Reference proteome</keyword>
<dbReference type="NCBIfam" id="TIGR01555">
    <property type="entry name" value="phge_rel_HI1409"/>
    <property type="match status" value="1"/>
</dbReference>
<gene>
    <name evidence="2" type="ORF">P4T90_02525</name>
</gene>
<proteinExistence type="predicted"/>
<dbReference type="Proteomes" id="UP001341444">
    <property type="component" value="Unassembled WGS sequence"/>
</dbReference>
<evidence type="ECO:0000259" key="1">
    <source>
        <dbReference type="Pfam" id="PF06381"/>
    </source>
</evidence>
<dbReference type="Pfam" id="PF06381">
    <property type="entry name" value="Phage_portal_3"/>
    <property type="match status" value="1"/>
</dbReference>
<dbReference type="EMBL" id="JARMAB010000004">
    <property type="protein sequence ID" value="MED1201962.1"/>
    <property type="molecule type" value="Genomic_DNA"/>
</dbReference>